<evidence type="ECO:0000256" key="3">
    <source>
        <dbReference type="RuleBase" id="RU003616"/>
    </source>
</evidence>
<evidence type="ECO:0000256" key="1">
    <source>
        <dbReference type="ARBA" id="ARBA00023016"/>
    </source>
</evidence>
<evidence type="ECO:0000259" key="4">
    <source>
        <dbReference type="PROSITE" id="PS01031"/>
    </source>
</evidence>
<dbReference type="InterPro" id="IPR002068">
    <property type="entry name" value="A-crystallin/Hsp20_dom"/>
</dbReference>
<dbReference type="InterPro" id="IPR008978">
    <property type="entry name" value="HSP20-like_chaperone"/>
</dbReference>
<dbReference type="CDD" id="cd06472">
    <property type="entry name" value="ACD_ScHsp26_like"/>
    <property type="match status" value="1"/>
</dbReference>
<accession>A0ABD3AKY2</accession>
<comment type="caution">
    <text evidence="5">The sequence shown here is derived from an EMBL/GenBank/DDBJ whole genome shotgun (WGS) entry which is preliminary data.</text>
</comment>
<evidence type="ECO:0000313" key="6">
    <source>
        <dbReference type="Proteomes" id="UP001630127"/>
    </source>
</evidence>
<evidence type="ECO:0000313" key="5">
    <source>
        <dbReference type="EMBL" id="KAL3531753.1"/>
    </source>
</evidence>
<dbReference type="AlphaFoldDB" id="A0ABD3AKY2"/>
<dbReference type="Proteomes" id="UP001630127">
    <property type="component" value="Unassembled WGS sequence"/>
</dbReference>
<keyword evidence="6" id="KW-1185">Reference proteome</keyword>
<dbReference type="PROSITE" id="PS01031">
    <property type="entry name" value="SHSP"/>
    <property type="match status" value="1"/>
</dbReference>
<proteinExistence type="inferred from homology"/>
<name>A0ABD3AKY2_9GENT</name>
<organism evidence="5 6">
    <name type="scientific">Cinchona calisaya</name>
    <dbReference type="NCBI Taxonomy" id="153742"/>
    <lineage>
        <taxon>Eukaryota</taxon>
        <taxon>Viridiplantae</taxon>
        <taxon>Streptophyta</taxon>
        <taxon>Embryophyta</taxon>
        <taxon>Tracheophyta</taxon>
        <taxon>Spermatophyta</taxon>
        <taxon>Magnoliopsida</taxon>
        <taxon>eudicotyledons</taxon>
        <taxon>Gunneridae</taxon>
        <taxon>Pentapetalae</taxon>
        <taxon>asterids</taxon>
        <taxon>lamiids</taxon>
        <taxon>Gentianales</taxon>
        <taxon>Rubiaceae</taxon>
        <taxon>Cinchonoideae</taxon>
        <taxon>Cinchoneae</taxon>
        <taxon>Cinchona</taxon>
    </lineage>
</organism>
<dbReference type="PANTHER" id="PTHR11527">
    <property type="entry name" value="HEAT-SHOCK PROTEIN 20 FAMILY MEMBER"/>
    <property type="match status" value="1"/>
</dbReference>
<keyword evidence="1" id="KW-0346">Stress response</keyword>
<feature type="domain" description="SHSP" evidence="4">
    <location>
        <begin position="56"/>
        <end position="174"/>
    </location>
</feature>
<gene>
    <name evidence="5" type="ORF">ACH5RR_005274</name>
</gene>
<sequence length="175" mass="20083">MSLTTVFGGRRSNFYDPFPGDAWNRDPFNNNHQVQQQDLESGVIAAAAPVAHHGTSTAIFGDGGIEWKETPEAHIFKTDLPGVRREDVRVEVEDDKILKITGERFMENVEERHGDQYWNHVQRSRGKYLTAFRLPENSRIDQIRSTMENGVLTVRVPKWESKQQHHHIIPIQITG</sequence>
<protein>
    <recommendedName>
        <fullName evidence="4">SHSP domain-containing protein</fullName>
    </recommendedName>
</protein>
<dbReference type="InterPro" id="IPR031107">
    <property type="entry name" value="Small_HSP"/>
</dbReference>
<reference evidence="5 6" key="1">
    <citation type="submission" date="2024-11" db="EMBL/GenBank/DDBJ databases">
        <title>A near-complete genome assembly of Cinchona calisaya.</title>
        <authorList>
            <person name="Lian D.C."/>
            <person name="Zhao X.W."/>
            <person name="Wei L."/>
        </authorList>
    </citation>
    <scope>NUCLEOTIDE SEQUENCE [LARGE SCALE GENOMIC DNA]</scope>
    <source>
        <tissue evidence="5">Nenye</tissue>
    </source>
</reference>
<dbReference type="Pfam" id="PF00011">
    <property type="entry name" value="HSP20"/>
    <property type="match status" value="1"/>
</dbReference>
<dbReference type="EMBL" id="JBJUIK010000003">
    <property type="protein sequence ID" value="KAL3531753.1"/>
    <property type="molecule type" value="Genomic_DNA"/>
</dbReference>
<dbReference type="Gene3D" id="2.60.40.790">
    <property type="match status" value="1"/>
</dbReference>
<comment type="similarity">
    <text evidence="2 3">Belongs to the small heat shock protein (HSP20) family.</text>
</comment>
<evidence type="ECO:0000256" key="2">
    <source>
        <dbReference type="PROSITE-ProRule" id="PRU00285"/>
    </source>
</evidence>
<dbReference type="SUPFAM" id="SSF49764">
    <property type="entry name" value="HSP20-like chaperones"/>
    <property type="match status" value="1"/>
</dbReference>